<evidence type="ECO:0000313" key="19">
    <source>
        <dbReference type="Proteomes" id="UP000617544"/>
    </source>
</evidence>
<keyword evidence="8" id="KW-0677">Repeat</keyword>
<keyword evidence="9 15" id="KW-0249">Electron transport</keyword>
<comment type="catalytic activity">
    <reaction evidence="14 15">
        <text>indole-3-pyruvate + 2 oxidized [2Fe-2S]-[ferredoxin] + CoA = (indol-3-yl)acetyl-CoA + 2 reduced [2Fe-2S]-[ferredoxin] + CO2 + H(+)</text>
        <dbReference type="Rhea" id="RHEA:12645"/>
        <dbReference type="Rhea" id="RHEA-COMP:10000"/>
        <dbReference type="Rhea" id="RHEA-COMP:10001"/>
        <dbReference type="ChEBI" id="CHEBI:15378"/>
        <dbReference type="ChEBI" id="CHEBI:16526"/>
        <dbReference type="ChEBI" id="CHEBI:17640"/>
        <dbReference type="ChEBI" id="CHEBI:33737"/>
        <dbReference type="ChEBI" id="CHEBI:33738"/>
        <dbReference type="ChEBI" id="CHEBI:57271"/>
        <dbReference type="ChEBI" id="CHEBI:57287"/>
        <dbReference type="EC" id="1.2.7.8"/>
    </reaction>
</comment>
<dbReference type="Proteomes" id="UP000617544">
    <property type="component" value="Unassembled WGS sequence"/>
</dbReference>
<evidence type="ECO:0000256" key="15">
    <source>
        <dbReference type="PIRNR" id="PIRNR006439"/>
    </source>
</evidence>
<evidence type="ECO:0000313" key="18">
    <source>
        <dbReference type="EMBL" id="HII61411.1"/>
    </source>
</evidence>
<dbReference type="PIRSF" id="PIRSF006439">
    <property type="entry name" value="Indolepyruvate_ferr_oxidored"/>
    <property type="match status" value="1"/>
</dbReference>
<feature type="binding site" evidence="16">
    <location>
        <position position="600"/>
    </location>
    <ligand>
        <name>[4Fe-4S] cluster</name>
        <dbReference type="ChEBI" id="CHEBI:49883"/>
        <label>1</label>
    </ligand>
</feature>
<feature type="binding site" evidence="16">
    <location>
        <position position="628"/>
    </location>
    <ligand>
        <name>[4Fe-4S] cluster</name>
        <dbReference type="ChEBI" id="CHEBI:49883"/>
        <label>2</label>
    </ligand>
</feature>
<organism evidence="18 19">
    <name type="scientific">Pyrococcus horikoshii</name>
    <dbReference type="NCBI Taxonomy" id="53953"/>
    <lineage>
        <taxon>Archaea</taxon>
        <taxon>Methanobacteriati</taxon>
        <taxon>Methanobacteriota</taxon>
        <taxon>Thermococci</taxon>
        <taxon>Thermococcales</taxon>
        <taxon>Thermococcaceae</taxon>
        <taxon>Pyrococcus</taxon>
    </lineage>
</organism>
<evidence type="ECO:0000256" key="16">
    <source>
        <dbReference type="PIRSR" id="PIRSR006439-50"/>
    </source>
</evidence>
<dbReference type="InterPro" id="IPR002880">
    <property type="entry name" value="Pyrv_Fd/Flavodoxin_OxRdtase_N"/>
</dbReference>
<dbReference type="GO" id="GO:0043805">
    <property type="term" value="F:indolepyruvate ferredoxin oxidoreductase activity"/>
    <property type="evidence" value="ECO:0007669"/>
    <property type="project" value="UniProtKB-UniRule"/>
</dbReference>
<dbReference type="SUPFAM" id="SSF52922">
    <property type="entry name" value="TK C-terminal domain-like"/>
    <property type="match status" value="1"/>
</dbReference>
<keyword evidence="7 15" id="KW-0479">Metal-binding</keyword>
<feature type="domain" description="4Fe-4S ferredoxin-type" evidence="17">
    <location>
        <begin position="585"/>
        <end position="614"/>
    </location>
</feature>
<dbReference type="SUPFAM" id="SSF54862">
    <property type="entry name" value="4Fe-4S ferredoxins"/>
    <property type="match status" value="1"/>
</dbReference>
<dbReference type="PROSITE" id="PS00198">
    <property type="entry name" value="4FE4S_FER_1"/>
    <property type="match status" value="1"/>
</dbReference>
<comment type="caution">
    <text evidence="18">The sequence shown here is derived from an EMBL/GenBank/DDBJ whole genome shotgun (WGS) entry which is preliminary data.</text>
</comment>
<dbReference type="InterPro" id="IPR017721">
    <property type="entry name" value="IorA"/>
</dbReference>
<comment type="cofactor">
    <cofactor evidence="15 16">
        <name>[4Fe-4S] cluster</name>
        <dbReference type="ChEBI" id="CHEBI:49883"/>
    </cofactor>
    <text evidence="15 16">Binds 2 [4Fe-4S] clusters. In this family the first cluster has a non-standard and varying [4Fe-4S] binding motif CX(2)CX(2)CX(4-5)CP.</text>
</comment>
<evidence type="ECO:0000256" key="8">
    <source>
        <dbReference type="ARBA" id="ARBA00022737"/>
    </source>
</evidence>
<evidence type="ECO:0000256" key="6">
    <source>
        <dbReference type="ARBA" id="ARBA00022485"/>
    </source>
</evidence>
<dbReference type="InterPro" id="IPR017896">
    <property type="entry name" value="4Fe4S_Fe-S-bd"/>
</dbReference>
<dbReference type="Pfam" id="PF12838">
    <property type="entry name" value="Fer4_7"/>
    <property type="match status" value="1"/>
</dbReference>
<evidence type="ECO:0000256" key="10">
    <source>
        <dbReference type="ARBA" id="ARBA00023002"/>
    </source>
</evidence>
<dbReference type="GO" id="GO:0051539">
    <property type="term" value="F:4 iron, 4 sulfur cluster binding"/>
    <property type="evidence" value="ECO:0007669"/>
    <property type="project" value="UniProtKB-UniRule"/>
</dbReference>
<evidence type="ECO:0000256" key="2">
    <source>
        <dbReference type="ARBA" id="ARBA00011238"/>
    </source>
</evidence>
<dbReference type="InterPro" id="IPR045025">
    <property type="entry name" value="HACL1-like"/>
</dbReference>
<accession>A0A832T6J2</accession>
<feature type="domain" description="4Fe-4S ferredoxin-type" evidence="17">
    <location>
        <begin position="616"/>
        <end position="645"/>
    </location>
</feature>
<keyword evidence="5 15" id="KW-0813">Transport</keyword>
<dbReference type="FunFam" id="3.40.50.970:FF:000039">
    <property type="entry name" value="Indolepyruvate oxidoreductase subunit IorA"/>
    <property type="match status" value="1"/>
</dbReference>
<dbReference type="EC" id="1.2.7.8" evidence="3 15"/>
<comment type="subunit">
    <text evidence="2 15">Heterodimer of the IorA and IorB subunits.</text>
</comment>
<dbReference type="PANTHER" id="PTHR43710:SF7">
    <property type="entry name" value="INDOLEPYRUVATE OXIDOREDUCTASE SUBUNIT IORA"/>
    <property type="match status" value="1"/>
</dbReference>
<evidence type="ECO:0000256" key="13">
    <source>
        <dbReference type="ARBA" id="ARBA00030514"/>
    </source>
</evidence>
<evidence type="ECO:0000256" key="12">
    <source>
        <dbReference type="ARBA" id="ARBA00023014"/>
    </source>
</evidence>
<dbReference type="Pfam" id="PF02775">
    <property type="entry name" value="TPP_enzyme_C"/>
    <property type="match status" value="1"/>
</dbReference>
<evidence type="ECO:0000256" key="1">
    <source>
        <dbReference type="ARBA" id="ARBA00002995"/>
    </source>
</evidence>
<reference evidence="18" key="1">
    <citation type="journal article" date="2020" name="bioRxiv">
        <title>A rank-normalized archaeal taxonomy based on genome phylogeny resolves widespread incomplete and uneven classifications.</title>
        <authorList>
            <person name="Rinke C."/>
            <person name="Chuvochina M."/>
            <person name="Mussig A.J."/>
            <person name="Chaumeil P.-A."/>
            <person name="Waite D.W."/>
            <person name="Whitman W.B."/>
            <person name="Parks D.H."/>
            <person name="Hugenholtz P."/>
        </authorList>
    </citation>
    <scope>NUCLEOTIDE SEQUENCE</scope>
    <source>
        <strain evidence="18">UBA8834</strain>
    </source>
</reference>
<dbReference type="AlphaFoldDB" id="A0A832T6J2"/>
<dbReference type="Gene3D" id="3.30.70.20">
    <property type="match status" value="1"/>
</dbReference>
<evidence type="ECO:0000256" key="11">
    <source>
        <dbReference type="ARBA" id="ARBA00023004"/>
    </source>
</evidence>
<dbReference type="Pfam" id="PF01855">
    <property type="entry name" value="POR_N"/>
    <property type="match status" value="1"/>
</dbReference>
<keyword evidence="11 15" id="KW-0408">Iron</keyword>
<proteinExistence type="predicted"/>
<evidence type="ECO:0000256" key="7">
    <source>
        <dbReference type="ARBA" id="ARBA00022723"/>
    </source>
</evidence>
<protein>
    <recommendedName>
        <fullName evidence="4 15">Indolepyruvate oxidoreductase subunit IorA</fullName>
        <shortName evidence="15">IOR</shortName>
        <ecNumber evidence="3 15">1.2.7.8</ecNumber>
    </recommendedName>
    <alternativeName>
        <fullName evidence="13 15">Indolepyruvate ferredoxin oxidoreductase subunit alpha</fullName>
    </alternativeName>
</protein>
<keyword evidence="6 15" id="KW-0004">4Fe-4S</keyword>
<keyword evidence="10 15" id="KW-0560">Oxidoreductase</keyword>
<feature type="binding site" evidence="16">
    <location>
        <position position="625"/>
    </location>
    <ligand>
        <name>[4Fe-4S] cluster</name>
        <dbReference type="ChEBI" id="CHEBI:49883"/>
        <label>2</label>
    </ligand>
</feature>
<feature type="binding site" evidence="16">
    <location>
        <position position="606"/>
    </location>
    <ligand>
        <name>[4Fe-4S] cluster</name>
        <dbReference type="ChEBI" id="CHEBI:49883"/>
        <label>2</label>
    </ligand>
</feature>
<keyword evidence="18" id="KW-0670">Pyruvate</keyword>
<dbReference type="PROSITE" id="PS51379">
    <property type="entry name" value="4FE4S_FER_2"/>
    <property type="match status" value="2"/>
</dbReference>
<dbReference type="InterPro" id="IPR009014">
    <property type="entry name" value="Transketo_C/PFOR_II"/>
</dbReference>
<dbReference type="CDD" id="cd02008">
    <property type="entry name" value="TPP_IOR_alpha"/>
    <property type="match status" value="1"/>
</dbReference>
<sequence>MVKVTDIVLWDKPGEKVLLLGNQAIVRGALEGNIGVYAAYPGTPSSEITDTMAMVAKKAGVYMEYSTNEKVAFETALSASWAGLRAMTAMKHVGLNVAMDSFMTVSYMGINGGLIVVVADDPSMWSSQNEQDTRAIAKFANIPVLEPSSVQEAKDMVKYAFEISEKYGQMVILRTTTRSSHMRGDVVLGELPQEIKEGKRKFGNFKKNPEKYVDIPAFQRPKHPWLLETIEKFREEFNTSPFNWIEGPEDAKVGIIAPGLSYAYVKEALAWLGIDNVKILKLGTPFPVPYGLLEKFFNGLERVLIVEELEPVVEEQVKVWAFDNNINIEIHGKDLVPRVYEMTTRRAVEAVAKFLGVETPINFQEIDEKYKKVQEMVPPRPPSLCPACPHRNTFFAIRKAATPRAIFPSDIGCYTLGVLPPLKTVDTTIAMGGSIGVAHGLSIALNGALGEEQRKTGKEKKIIVATIGDSTFFHTGLPALANAIYNRSNVLIVVMDNMVTAMTGDQPNPGTGETPHGPGKRILIEEVARAMGADFVAVVDPYDIKETYETIKKALEVEGVSVVVSRRACALYRIGQLRREGKQWPIYQVNEEKCTGCKICINAYGCPAIYWDAEKKKARVDPLMCWGCGGCAQVCPFGAFEKVREGEL</sequence>
<dbReference type="GO" id="GO:0044272">
    <property type="term" value="P:sulfur compound biosynthetic process"/>
    <property type="evidence" value="ECO:0007669"/>
    <property type="project" value="UniProtKB-ARBA"/>
</dbReference>
<dbReference type="RefSeq" id="WP_010884856.1">
    <property type="nucleotide sequence ID" value="NZ_DUJN01000006.1"/>
</dbReference>
<feature type="binding site" evidence="16">
    <location>
        <position position="597"/>
    </location>
    <ligand>
        <name>[4Fe-4S] cluster</name>
        <dbReference type="ChEBI" id="CHEBI:49883"/>
        <label>1</label>
    </ligand>
</feature>
<dbReference type="InterPro" id="IPR011766">
    <property type="entry name" value="TPP_enzyme_TPP-bd"/>
</dbReference>
<dbReference type="GeneID" id="1443091"/>
<dbReference type="GO" id="GO:0030976">
    <property type="term" value="F:thiamine pyrophosphate binding"/>
    <property type="evidence" value="ECO:0007669"/>
    <property type="project" value="InterPro"/>
</dbReference>
<dbReference type="OMA" id="PACPHRN"/>
<keyword evidence="12 15" id="KW-0411">Iron-sulfur</keyword>
<feature type="binding site" evidence="16">
    <location>
        <position position="594"/>
    </location>
    <ligand>
        <name>[4Fe-4S] cluster</name>
        <dbReference type="ChEBI" id="CHEBI:49883"/>
        <label>1</label>
    </ligand>
</feature>
<evidence type="ECO:0000256" key="3">
    <source>
        <dbReference type="ARBA" id="ARBA00012812"/>
    </source>
</evidence>
<dbReference type="PANTHER" id="PTHR43710">
    <property type="entry name" value="2-HYDROXYACYL-COA LYASE"/>
    <property type="match status" value="1"/>
</dbReference>
<dbReference type="GO" id="GO:0046872">
    <property type="term" value="F:metal ion binding"/>
    <property type="evidence" value="ECO:0007669"/>
    <property type="project" value="UniProtKB-UniRule"/>
</dbReference>
<dbReference type="InterPro" id="IPR017900">
    <property type="entry name" value="4Fe4S_Fe_S_CS"/>
</dbReference>
<dbReference type="CDD" id="cd07034">
    <property type="entry name" value="TPP_PYR_PFOR_IOR-alpha_like"/>
    <property type="match status" value="1"/>
</dbReference>
<evidence type="ECO:0000256" key="9">
    <source>
        <dbReference type="ARBA" id="ARBA00022982"/>
    </source>
</evidence>
<dbReference type="NCBIfam" id="TIGR03336">
    <property type="entry name" value="IOR_alpha"/>
    <property type="match status" value="1"/>
</dbReference>
<dbReference type="Gene3D" id="3.40.50.970">
    <property type="match status" value="2"/>
</dbReference>
<name>A0A832T6J2_PYRHR</name>
<comment type="function">
    <text evidence="1 15">Catalyzes the ferredoxin-dependent oxidative decarboxylation of arylpyruvates.</text>
</comment>
<dbReference type="EMBL" id="DUJN01000006">
    <property type="protein sequence ID" value="HII61411.1"/>
    <property type="molecule type" value="Genomic_DNA"/>
</dbReference>
<evidence type="ECO:0000256" key="4">
    <source>
        <dbReference type="ARBA" id="ARBA00017710"/>
    </source>
</evidence>
<evidence type="ECO:0000259" key="17">
    <source>
        <dbReference type="PROSITE" id="PS51379"/>
    </source>
</evidence>
<feature type="binding site" evidence="16">
    <location>
        <position position="631"/>
    </location>
    <ligand>
        <name>[4Fe-4S] cluster</name>
        <dbReference type="ChEBI" id="CHEBI:49883"/>
        <label>2</label>
    </ligand>
</feature>
<evidence type="ECO:0000256" key="14">
    <source>
        <dbReference type="ARBA" id="ARBA00048332"/>
    </source>
</evidence>
<feature type="binding site" evidence="16">
    <location>
        <position position="635"/>
    </location>
    <ligand>
        <name>[4Fe-4S] cluster</name>
        <dbReference type="ChEBI" id="CHEBI:49883"/>
        <label>1</label>
    </ligand>
</feature>
<dbReference type="GO" id="GO:0006082">
    <property type="term" value="P:organic acid metabolic process"/>
    <property type="evidence" value="ECO:0007669"/>
    <property type="project" value="UniProtKB-ARBA"/>
</dbReference>
<evidence type="ECO:0000256" key="5">
    <source>
        <dbReference type="ARBA" id="ARBA00022448"/>
    </source>
</evidence>
<dbReference type="InterPro" id="IPR029061">
    <property type="entry name" value="THDP-binding"/>
</dbReference>
<gene>
    <name evidence="18" type="primary">iorA</name>
    <name evidence="18" type="ORF">HA331_06680</name>
</gene>
<dbReference type="SUPFAM" id="SSF52518">
    <property type="entry name" value="Thiamin diphosphate-binding fold (THDP-binding)"/>
    <property type="match status" value="2"/>
</dbReference>